<dbReference type="Proteomes" id="UP000237347">
    <property type="component" value="Unassembled WGS sequence"/>
</dbReference>
<dbReference type="PANTHER" id="PTHR47847">
    <property type="entry name" value="FCS-LIKE ZINC FINGER 17"/>
    <property type="match status" value="1"/>
</dbReference>
<dbReference type="Pfam" id="PF04570">
    <property type="entry name" value="zf-FLZ"/>
    <property type="match status" value="2"/>
</dbReference>
<evidence type="ECO:0000256" key="3">
    <source>
        <dbReference type="ARBA" id="ARBA00022771"/>
    </source>
</evidence>
<feature type="zinc finger region" description="FLZ-type" evidence="4">
    <location>
        <begin position="254"/>
        <end position="298"/>
    </location>
</feature>
<gene>
    <name evidence="6" type="primary">MARD1_3</name>
    <name evidence="6" type="ORF">CFP56_037284</name>
</gene>
<feature type="domain" description="FLZ-type" evidence="5">
    <location>
        <begin position="85"/>
        <end position="129"/>
    </location>
</feature>
<dbReference type="AlphaFoldDB" id="A0AAW0J4S4"/>
<dbReference type="EMBL" id="PKMF04000688">
    <property type="protein sequence ID" value="KAK7821793.1"/>
    <property type="molecule type" value="Genomic_DNA"/>
</dbReference>
<evidence type="ECO:0000313" key="6">
    <source>
        <dbReference type="EMBL" id="KAK7821793.1"/>
    </source>
</evidence>
<evidence type="ECO:0000313" key="7">
    <source>
        <dbReference type="Proteomes" id="UP000237347"/>
    </source>
</evidence>
<organism evidence="6 7">
    <name type="scientific">Quercus suber</name>
    <name type="common">Cork oak</name>
    <dbReference type="NCBI Taxonomy" id="58331"/>
    <lineage>
        <taxon>Eukaryota</taxon>
        <taxon>Viridiplantae</taxon>
        <taxon>Streptophyta</taxon>
        <taxon>Embryophyta</taxon>
        <taxon>Tracheophyta</taxon>
        <taxon>Spermatophyta</taxon>
        <taxon>Magnoliopsida</taxon>
        <taxon>eudicotyledons</taxon>
        <taxon>Gunneridae</taxon>
        <taxon>Pentapetalae</taxon>
        <taxon>rosids</taxon>
        <taxon>fabids</taxon>
        <taxon>Fagales</taxon>
        <taxon>Fagaceae</taxon>
        <taxon>Quercus</taxon>
    </lineage>
</organism>
<sequence>MLLKFRSPFKMEDEVNKQSKQHNKSSYAGHAISNNHTSLAVGLRILTQVSHGESNILVKSALKFTQPTSHPQLPLHLQTKSLESCFLKMCHLCDKELSPDKDVYMYRGDQGFCSIECRNRQIVLDEMRELEASTKNMVASYRHCCNSGRRETQILLEEIRQKHEPMPIRCQINWAISPFKMEDEVNKQSKQHNKSSYAGHAISNNHTSLAVGLQILTQISHGESNILVKSALKLTQPTSQFPLIHLHTNSLESSVLKMCYLCDKKLSLDKDVYMYRGDQGFCSIECRNRQIVLDEMRELETSTKNMVAYYRHCCNSDRRETQILLEEIRQRHEPRPIRYQINWAIVS</sequence>
<proteinExistence type="inferred from homology"/>
<dbReference type="PROSITE" id="PS51795">
    <property type="entry name" value="ZF_FLZ"/>
    <property type="match status" value="2"/>
</dbReference>
<evidence type="ECO:0000256" key="4">
    <source>
        <dbReference type="PROSITE-ProRule" id="PRU01131"/>
    </source>
</evidence>
<dbReference type="PANTHER" id="PTHR47847:SF2">
    <property type="entry name" value="FCS-LIKE ZINC FINGER 17-RELATED"/>
    <property type="match status" value="1"/>
</dbReference>
<dbReference type="InterPro" id="IPR044181">
    <property type="entry name" value="FLZ17/18"/>
</dbReference>
<keyword evidence="7" id="KW-1185">Reference proteome</keyword>
<keyword evidence="2" id="KW-0479">Metal-binding</keyword>
<dbReference type="InterPro" id="IPR007650">
    <property type="entry name" value="Zf-FLZ_dom"/>
</dbReference>
<protein>
    <submittedName>
        <fullName evidence="6">Protein mard1</fullName>
    </submittedName>
</protein>
<comment type="similarity">
    <text evidence="1">Belongs to the FLZ family.</text>
</comment>
<dbReference type="GO" id="GO:0008270">
    <property type="term" value="F:zinc ion binding"/>
    <property type="evidence" value="ECO:0007669"/>
    <property type="project" value="UniProtKB-KW"/>
</dbReference>
<keyword evidence="3" id="KW-0862">Zinc</keyword>
<evidence type="ECO:0000259" key="5">
    <source>
        <dbReference type="PROSITE" id="PS51795"/>
    </source>
</evidence>
<keyword evidence="3" id="KW-0863">Zinc-finger</keyword>
<comment type="caution">
    <text evidence="6">The sequence shown here is derived from an EMBL/GenBank/DDBJ whole genome shotgun (WGS) entry which is preliminary data.</text>
</comment>
<evidence type="ECO:0000256" key="1">
    <source>
        <dbReference type="ARBA" id="ARBA00009374"/>
    </source>
</evidence>
<reference evidence="6 7" key="1">
    <citation type="journal article" date="2018" name="Sci. Data">
        <title>The draft genome sequence of cork oak.</title>
        <authorList>
            <person name="Ramos A.M."/>
            <person name="Usie A."/>
            <person name="Barbosa P."/>
            <person name="Barros P.M."/>
            <person name="Capote T."/>
            <person name="Chaves I."/>
            <person name="Simoes F."/>
            <person name="Abreu I."/>
            <person name="Carrasquinho I."/>
            <person name="Faro C."/>
            <person name="Guimaraes J.B."/>
            <person name="Mendonca D."/>
            <person name="Nobrega F."/>
            <person name="Rodrigues L."/>
            <person name="Saibo N.J.M."/>
            <person name="Varela M.C."/>
            <person name="Egas C."/>
            <person name="Matos J."/>
            <person name="Miguel C.M."/>
            <person name="Oliveira M.M."/>
            <person name="Ricardo C.P."/>
            <person name="Goncalves S."/>
        </authorList>
    </citation>
    <scope>NUCLEOTIDE SEQUENCE [LARGE SCALE GENOMIC DNA]</scope>
    <source>
        <strain evidence="7">cv. HL8</strain>
    </source>
</reference>
<feature type="domain" description="FLZ-type" evidence="5">
    <location>
        <begin position="254"/>
        <end position="298"/>
    </location>
</feature>
<accession>A0AAW0J4S4</accession>
<name>A0AAW0J4S4_QUESU</name>
<evidence type="ECO:0000256" key="2">
    <source>
        <dbReference type="ARBA" id="ARBA00022723"/>
    </source>
</evidence>
<feature type="zinc finger region" description="FLZ-type" evidence="4">
    <location>
        <begin position="85"/>
        <end position="129"/>
    </location>
</feature>